<dbReference type="Proteomes" id="UP001374579">
    <property type="component" value="Unassembled WGS sequence"/>
</dbReference>
<sequence length="125" mass="14218">MNMHVSGQEQRSREVETNKLKLTHDNYVFSTTAAKLKSTKTGPPVIDGLRTKQKSPGPLSSEDDMSEYVPTKYIECQLQLRHGLNLRRSRCGLNLRRSRCGLNLRRSRCGLNLRGFKCGLNLRVT</sequence>
<protein>
    <submittedName>
        <fullName evidence="2">Uncharacterized protein</fullName>
    </submittedName>
</protein>
<keyword evidence="3" id="KW-1185">Reference proteome</keyword>
<evidence type="ECO:0000313" key="2">
    <source>
        <dbReference type="EMBL" id="KAK7093555.1"/>
    </source>
</evidence>
<evidence type="ECO:0000313" key="3">
    <source>
        <dbReference type="Proteomes" id="UP001374579"/>
    </source>
</evidence>
<gene>
    <name evidence="2" type="ORF">V1264_007281</name>
</gene>
<evidence type="ECO:0000256" key="1">
    <source>
        <dbReference type="SAM" id="MobiDB-lite"/>
    </source>
</evidence>
<proteinExistence type="predicted"/>
<dbReference type="EMBL" id="JBAMIC010000019">
    <property type="protein sequence ID" value="KAK7093555.1"/>
    <property type="molecule type" value="Genomic_DNA"/>
</dbReference>
<organism evidence="2 3">
    <name type="scientific">Littorina saxatilis</name>
    <dbReference type="NCBI Taxonomy" id="31220"/>
    <lineage>
        <taxon>Eukaryota</taxon>
        <taxon>Metazoa</taxon>
        <taxon>Spiralia</taxon>
        <taxon>Lophotrochozoa</taxon>
        <taxon>Mollusca</taxon>
        <taxon>Gastropoda</taxon>
        <taxon>Caenogastropoda</taxon>
        <taxon>Littorinimorpha</taxon>
        <taxon>Littorinoidea</taxon>
        <taxon>Littorinidae</taxon>
        <taxon>Littorina</taxon>
    </lineage>
</organism>
<reference evidence="2 3" key="1">
    <citation type="submission" date="2024-02" db="EMBL/GenBank/DDBJ databases">
        <title>Chromosome-scale genome assembly of the rough periwinkle Littorina saxatilis.</title>
        <authorList>
            <person name="De Jode A."/>
            <person name="Faria R."/>
            <person name="Formenti G."/>
            <person name="Sims Y."/>
            <person name="Smith T.P."/>
            <person name="Tracey A."/>
            <person name="Wood J.M.D."/>
            <person name="Zagrodzka Z.B."/>
            <person name="Johannesson K."/>
            <person name="Butlin R.K."/>
            <person name="Leder E.H."/>
        </authorList>
    </citation>
    <scope>NUCLEOTIDE SEQUENCE [LARGE SCALE GENOMIC DNA]</scope>
    <source>
        <strain evidence="2">Snail1</strain>
        <tissue evidence="2">Muscle</tissue>
    </source>
</reference>
<feature type="region of interest" description="Disordered" evidence="1">
    <location>
        <begin position="39"/>
        <end position="65"/>
    </location>
</feature>
<name>A0AAN9AUI1_9CAEN</name>
<accession>A0AAN9AUI1</accession>
<dbReference type="AlphaFoldDB" id="A0AAN9AUI1"/>
<comment type="caution">
    <text evidence="2">The sequence shown here is derived from an EMBL/GenBank/DDBJ whole genome shotgun (WGS) entry which is preliminary data.</text>
</comment>